<feature type="signal peptide" evidence="1">
    <location>
        <begin position="1"/>
        <end position="21"/>
    </location>
</feature>
<dbReference type="AlphaFoldDB" id="A0A9D1FBZ5"/>
<evidence type="ECO:0008006" key="4">
    <source>
        <dbReference type="Google" id="ProtNLM"/>
    </source>
</evidence>
<organism evidence="2 3">
    <name type="scientific">Candidatus Scatomorpha merdipullorum</name>
    <dbReference type="NCBI Taxonomy" id="2840927"/>
    <lineage>
        <taxon>Bacteria</taxon>
        <taxon>Bacillati</taxon>
        <taxon>Bacillota</taxon>
        <taxon>Clostridia</taxon>
        <taxon>Eubacteriales</taxon>
        <taxon>Candidatus Scatomorpha</taxon>
    </lineage>
</organism>
<reference evidence="2" key="1">
    <citation type="submission" date="2020-10" db="EMBL/GenBank/DDBJ databases">
        <authorList>
            <person name="Gilroy R."/>
        </authorList>
    </citation>
    <scope>NUCLEOTIDE SEQUENCE</scope>
    <source>
        <strain evidence="2">ChiHjej10B9-9673</strain>
    </source>
</reference>
<evidence type="ECO:0000313" key="2">
    <source>
        <dbReference type="EMBL" id="HIS65970.1"/>
    </source>
</evidence>
<keyword evidence="1" id="KW-0732">Signal</keyword>
<dbReference type="Proteomes" id="UP000824001">
    <property type="component" value="Unassembled WGS sequence"/>
</dbReference>
<evidence type="ECO:0000313" key="3">
    <source>
        <dbReference type="Proteomes" id="UP000824001"/>
    </source>
</evidence>
<feature type="chain" id="PRO_5038755994" description="ABC transporter substrate-binding protein" evidence="1">
    <location>
        <begin position="22"/>
        <end position="46"/>
    </location>
</feature>
<proteinExistence type="predicted"/>
<evidence type="ECO:0000256" key="1">
    <source>
        <dbReference type="SAM" id="SignalP"/>
    </source>
</evidence>
<dbReference type="EMBL" id="DVJK01000007">
    <property type="protein sequence ID" value="HIS65970.1"/>
    <property type="molecule type" value="Genomic_DNA"/>
</dbReference>
<accession>A0A9D1FBZ5</accession>
<gene>
    <name evidence="2" type="ORF">IAC18_00270</name>
</gene>
<name>A0A9D1FBZ5_9FIRM</name>
<dbReference type="PROSITE" id="PS51257">
    <property type="entry name" value="PROKAR_LIPOPROTEIN"/>
    <property type="match status" value="1"/>
</dbReference>
<protein>
    <recommendedName>
        <fullName evidence="4">ABC transporter substrate-binding protein</fullName>
    </recommendedName>
</protein>
<comment type="caution">
    <text evidence="2">The sequence shown here is derived from an EMBL/GenBank/DDBJ whole genome shotgun (WGS) entry which is preliminary data.</text>
</comment>
<sequence length="46" mass="4677">MKRLTAIIAALALALSLAACGGPGEERLGVPVSGMTDRLPRTVVSL</sequence>
<reference evidence="2" key="2">
    <citation type="journal article" date="2021" name="PeerJ">
        <title>Extensive microbial diversity within the chicken gut microbiome revealed by metagenomics and culture.</title>
        <authorList>
            <person name="Gilroy R."/>
            <person name="Ravi A."/>
            <person name="Getino M."/>
            <person name="Pursley I."/>
            <person name="Horton D.L."/>
            <person name="Alikhan N.F."/>
            <person name="Baker D."/>
            <person name="Gharbi K."/>
            <person name="Hall N."/>
            <person name="Watson M."/>
            <person name="Adriaenssens E.M."/>
            <person name="Foster-Nyarko E."/>
            <person name="Jarju S."/>
            <person name="Secka A."/>
            <person name="Antonio M."/>
            <person name="Oren A."/>
            <person name="Chaudhuri R.R."/>
            <person name="La Ragione R."/>
            <person name="Hildebrand F."/>
            <person name="Pallen M.J."/>
        </authorList>
    </citation>
    <scope>NUCLEOTIDE SEQUENCE</scope>
    <source>
        <strain evidence="2">ChiHjej10B9-9673</strain>
    </source>
</reference>